<evidence type="ECO:0000313" key="1">
    <source>
        <dbReference type="EMBL" id="KAF1915436.1"/>
    </source>
</evidence>
<dbReference type="OrthoDB" id="5355526at2759"/>
<organism evidence="1 2">
    <name type="scientific">Ampelomyces quisqualis</name>
    <name type="common">Powdery mildew agent</name>
    <dbReference type="NCBI Taxonomy" id="50730"/>
    <lineage>
        <taxon>Eukaryota</taxon>
        <taxon>Fungi</taxon>
        <taxon>Dikarya</taxon>
        <taxon>Ascomycota</taxon>
        <taxon>Pezizomycotina</taxon>
        <taxon>Dothideomycetes</taxon>
        <taxon>Pleosporomycetidae</taxon>
        <taxon>Pleosporales</taxon>
        <taxon>Pleosporineae</taxon>
        <taxon>Phaeosphaeriaceae</taxon>
        <taxon>Ampelomyces</taxon>
    </lineage>
</organism>
<gene>
    <name evidence="1" type="ORF">BDU57DRAFT_452069</name>
</gene>
<protein>
    <submittedName>
        <fullName evidence="1">Uncharacterized protein</fullName>
    </submittedName>
</protein>
<keyword evidence="2" id="KW-1185">Reference proteome</keyword>
<sequence>MCLRIIEKFPACGCIYHTHAVDRCPYYGRHQVEDKVVWVGMTCPQHTGK</sequence>
<proteinExistence type="predicted"/>
<name>A0A6A5QL83_AMPQU</name>
<reference evidence="1" key="1">
    <citation type="journal article" date="2020" name="Stud. Mycol.">
        <title>101 Dothideomycetes genomes: a test case for predicting lifestyles and emergence of pathogens.</title>
        <authorList>
            <person name="Haridas S."/>
            <person name="Albert R."/>
            <person name="Binder M."/>
            <person name="Bloem J."/>
            <person name="Labutti K."/>
            <person name="Salamov A."/>
            <person name="Andreopoulos B."/>
            <person name="Baker S."/>
            <person name="Barry K."/>
            <person name="Bills G."/>
            <person name="Bluhm B."/>
            <person name="Cannon C."/>
            <person name="Castanera R."/>
            <person name="Culley D."/>
            <person name="Daum C."/>
            <person name="Ezra D."/>
            <person name="Gonzalez J."/>
            <person name="Henrissat B."/>
            <person name="Kuo A."/>
            <person name="Liang C."/>
            <person name="Lipzen A."/>
            <person name="Lutzoni F."/>
            <person name="Magnuson J."/>
            <person name="Mondo S."/>
            <person name="Nolan M."/>
            <person name="Ohm R."/>
            <person name="Pangilinan J."/>
            <person name="Park H.-J."/>
            <person name="Ramirez L."/>
            <person name="Alfaro M."/>
            <person name="Sun H."/>
            <person name="Tritt A."/>
            <person name="Yoshinaga Y."/>
            <person name="Zwiers L.-H."/>
            <person name="Turgeon B."/>
            <person name="Goodwin S."/>
            <person name="Spatafora J."/>
            <person name="Crous P."/>
            <person name="Grigoriev I."/>
        </authorList>
    </citation>
    <scope>NUCLEOTIDE SEQUENCE</scope>
    <source>
        <strain evidence="1">HMLAC05119</strain>
    </source>
</reference>
<accession>A0A6A5QL83</accession>
<dbReference type="EMBL" id="ML979136">
    <property type="protein sequence ID" value="KAF1915436.1"/>
    <property type="molecule type" value="Genomic_DNA"/>
</dbReference>
<dbReference type="AlphaFoldDB" id="A0A6A5QL83"/>
<dbReference type="Proteomes" id="UP000800096">
    <property type="component" value="Unassembled WGS sequence"/>
</dbReference>
<evidence type="ECO:0000313" key="2">
    <source>
        <dbReference type="Proteomes" id="UP000800096"/>
    </source>
</evidence>